<dbReference type="InterPro" id="IPR038635">
    <property type="entry name" value="CCR4-NOT_su2/3/5_C_sf"/>
</dbReference>
<evidence type="ECO:0000256" key="11">
    <source>
        <dbReference type="SAM" id="Coils"/>
    </source>
</evidence>
<dbReference type="GO" id="GO:0005634">
    <property type="term" value="C:nucleus"/>
    <property type="evidence" value="ECO:0007669"/>
    <property type="project" value="UniProtKB-SubCell"/>
</dbReference>
<feature type="domain" description="NOT2/NOT3/NOT5 C-terminal" evidence="14">
    <location>
        <begin position="602"/>
        <end position="709"/>
    </location>
</feature>
<dbReference type="InterPro" id="IPR007282">
    <property type="entry name" value="NOT2/3/5_C"/>
</dbReference>
<feature type="domain" description="CCR4-Not complex component Not N-terminal" evidence="13">
    <location>
        <begin position="1"/>
        <end position="144"/>
    </location>
</feature>
<evidence type="ECO:0000259" key="13">
    <source>
        <dbReference type="Pfam" id="PF04065"/>
    </source>
</evidence>
<feature type="compositionally biased region" description="Polar residues" evidence="12">
    <location>
        <begin position="320"/>
        <end position="331"/>
    </location>
</feature>
<keyword evidence="5 10" id="KW-0678">Repressor</keyword>
<dbReference type="InterPro" id="IPR012270">
    <property type="entry name" value="CCR4-NOT_su3/5"/>
</dbReference>
<dbReference type="GO" id="GO:0006355">
    <property type="term" value="P:regulation of DNA-templated transcription"/>
    <property type="evidence" value="ECO:0007669"/>
    <property type="project" value="InterPro"/>
</dbReference>
<proteinExistence type="inferred from homology"/>
<keyword evidence="9 10" id="KW-0539">Nucleus</keyword>
<dbReference type="Proteomes" id="UP001431209">
    <property type="component" value="Unassembled WGS sequence"/>
</dbReference>
<dbReference type="InterPro" id="IPR040168">
    <property type="entry name" value="Not2/3/5"/>
</dbReference>
<feature type="compositionally biased region" description="Polar residues" evidence="12">
    <location>
        <begin position="254"/>
        <end position="267"/>
    </location>
</feature>
<dbReference type="Pfam" id="PF04153">
    <property type="entry name" value="NOT2_3_5_C"/>
    <property type="match status" value="1"/>
</dbReference>
<comment type="caution">
    <text evidence="15">The sequence shown here is derived from an EMBL/GenBank/DDBJ whole genome shotgun (WGS) entry which is preliminary data.</text>
</comment>
<protein>
    <recommendedName>
        <fullName evidence="17">CCR4-NOT transcription complex subunit 3</fullName>
    </recommendedName>
</protein>
<organism evidence="15 16">
    <name type="scientific">Acrasis kona</name>
    <dbReference type="NCBI Taxonomy" id="1008807"/>
    <lineage>
        <taxon>Eukaryota</taxon>
        <taxon>Discoba</taxon>
        <taxon>Heterolobosea</taxon>
        <taxon>Tetramitia</taxon>
        <taxon>Eutetramitia</taxon>
        <taxon>Acrasidae</taxon>
        <taxon>Acrasis</taxon>
    </lineage>
</organism>
<dbReference type="GO" id="GO:0000932">
    <property type="term" value="C:P-body"/>
    <property type="evidence" value="ECO:0007669"/>
    <property type="project" value="UniProtKB-UniRule"/>
</dbReference>
<evidence type="ECO:0000256" key="12">
    <source>
        <dbReference type="SAM" id="MobiDB-lite"/>
    </source>
</evidence>
<evidence type="ECO:0000256" key="1">
    <source>
        <dbReference type="ARBA" id="ARBA00004123"/>
    </source>
</evidence>
<feature type="compositionally biased region" description="Polar residues" evidence="12">
    <location>
        <begin position="187"/>
        <end position="209"/>
    </location>
</feature>
<sequence>MEKFKLCEQKTKMKAYSKEALSQKQVQRRKKTKIIPETPEKRAVKEELESYIETLNEMIETIEGKLTDAREARKPDTELINTLEDRKKKNFQFLDNLEQLKVHLEDDEVKHDDVTEIKDSIEYYIDSSLEPDFQEDPDLFNELFEKAQEAKEAMGEDEYEDEYDFDDDDHENEDDDDHDDDDDPSPELSSPKKQAPKSTDTAKKSTSMQPPVKVEPIKSQPQTIPARKNSDASPLSSPVKKQSLPDNKPFVAPTSINKQTPPQTTTILKPPLVPPSTKSTIPSQITSPLASTIPLIINNDPKQTKAKQANPNLKVKVPPSDSNHANTSTPKSAPIQPNVKSVPQPNTPLTAITSVDSKKNSNPSSSTSSSNVVVPQIQQQLQQLSPAIQSSSPSVVNNSNATLTSTIQKINPSPTIKQPLNQPTSNVVKSHVSYIDMAKAQTPTPITTNNYVNVKKENAPKSNQSTNPMFEEMPTNMQSNHDITILSNSDSKSNQMNNVNLDAEHQSAQLGMSQLGLEEFSFNTPSSSSHVHPQGIIAPPSHFNQSSSSSSTLNQQITQTHPTASLFTPTDGDWTNSMLEASLNALPGGTDCERPRAYVPLNECVVPDCFPTHPPSILGSPNLYANMDVDTLFFIFYFKQGTYQQYLAAKELKRQAWRYHRKYMTWFQRHDKPRHTTNEFEHGTYRYFDYETGWCQRIKSGFRFEYQHLEDELPVQ</sequence>
<evidence type="ECO:0000256" key="3">
    <source>
        <dbReference type="ARBA" id="ARBA00007682"/>
    </source>
</evidence>
<dbReference type="Pfam" id="PF04065">
    <property type="entry name" value="Not3"/>
    <property type="match status" value="1"/>
</dbReference>
<feature type="compositionally biased region" description="Polar residues" evidence="12">
    <location>
        <begin position="231"/>
        <end position="240"/>
    </location>
</feature>
<feature type="region of interest" description="Disordered" evidence="12">
    <location>
        <begin position="304"/>
        <end position="374"/>
    </location>
</feature>
<keyword evidence="4 10" id="KW-0963">Cytoplasm</keyword>
<dbReference type="PIRSF" id="PIRSF005290">
    <property type="entry name" value="NOT_su_3_5"/>
    <property type="match status" value="1"/>
</dbReference>
<comment type="similarity">
    <text evidence="3 10">Belongs to the CNOT2/3/5 family.</text>
</comment>
<evidence type="ECO:0000256" key="5">
    <source>
        <dbReference type="ARBA" id="ARBA00022491"/>
    </source>
</evidence>
<evidence type="ECO:0000313" key="15">
    <source>
        <dbReference type="EMBL" id="KAL0488544.1"/>
    </source>
</evidence>
<feature type="coiled-coil region" evidence="11">
    <location>
        <begin position="41"/>
        <end position="72"/>
    </location>
</feature>
<dbReference type="InterPro" id="IPR007207">
    <property type="entry name" value="Not_N"/>
</dbReference>
<comment type="subcellular location">
    <subcellularLocation>
        <location evidence="2 10">Cytoplasm</location>
    </subcellularLocation>
    <subcellularLocation>
        <location evidence="1 10">Nucleus</location>
    </subcellularLocation>
</comment>
<evidence type="ECO:0000259" key="14">
    <source>
        <dbReference type="Pfam" id="PF04153"/>
    </source>
</evidence>
<keyword evidence="16" id="KW-1185">Reference proteome</keyword>
<dbReference type="AlphaFoldDB" id="A0AAW2ZGR6"/>
<evidence type="ECO:0008006" key="17">
    <source>
        <dbReference type="Google" id="ProtNLM"/>
    </source>
</evidence>
<evidence type="ECO:0000256" key="6">
    <source>
        <dbReference type="ARBA" id="ARBA00022553"/>
    </source>
</evidence>
<feature type="compositionally biased region" description="Polar residues" evidence="12">
    <location>
        <begin position="276"/>
        <end position="285"/>
    </location>
</feature>
<feature type="compositionally biased region" description="Polar residues" evidence="12">
    <location>
        <begin position="338"/>
        <end position="353"/>
    </location>
</feature>
<accession>A0AAW2ZGR6</accession>
<feature type="region of interest" description="Disordered" evidence="12">
    <location>
        <begin position="128"/>
        <end position="285"/>
    </location>
</feature>
<keyword evidence="11" id="KW-0175">Coiled coil</keyword>
<evidence type="ECO:0000256" key="4">
    <source>
        <dbReference type="ARBA" id="ARBA00022490"/>
    </source>
</evidence>
<feature type="compositionally biased region" description="Acidic residues" evidence="12">
    <location>
        <begin position="155"/>
        <end position="185"/>
    </location>
</feature>
<keyword evidence="8 10" id="KW-0804">Transcription</keyword>
<gene>
    <name evidence="15" type="ORF">AKO1_015782</name>
</gene>
<evidence type="ECO:0000256" key="7">
    <source>
        <dbReference type="ARBA" id="ARBA00023015"/>
    </source>
</evidence>
<evidence type="ECO:0000313" key="16">
    <source>
        <dbReference type="Proteomes" id="UP001431209"/>
    </source>
</evidence>
<evidence type="ECO:0000256" key="9">
    <source>
        <dbReference type="ARBA" id="ARBA00023242"/>
    </source>
</evidence>
<dbReference type="GO" id="GO:0030015">
    <property type="term" value="C:CCR4-NOT core complex"/>
    <property type="evidence" value="ECO:0007669"/>
    <property type="project" value="UniProtKB-UniRule"/>
</dbReference>
<dbReference type="EMBL" id="JAOPGA020001448">
    <property type="protein sequence ID" value="KAL0488544.1"/>
    <property type="molecule type" value="Genomic_DNA"/>
</dbReference>
<dbReference type="Gene3D" id="2.30.30.1020">
    <property type="entry name" value="CCR4-NOT complex subunit 2/3/5, C-terminal domain"/>
    <property type="match status" value="1"/>
</dbReference>
<keyword evidence="7 10" id="KW-0805">Transcription regulation</keyword>
<keyword evidence="6" id="KW-0597">Phosphoprotein</keyword>
<evidence type="ECO:0000256" key="10">
    <source>
        <dbReference type="PIRNR" id="PIRNR005290"/>
    </source>
</evidence>
<feature type="compositionally biased region" description="Basic and acidic residues" evidence="12">
    <location>
        <begin position="143"/>
        <end position="154"/>
    </location>
</feature>
<dbReference type="PANTHER" id="PTHR23326">
    <property type="entry name" value="CCR4 NOT-RELATED"/>
    <property type="match status" value="1"/>
</dbReference>
<evidence type="ECO:0000256" key="8">
    <source>
        <dbReference type="ARBA" id="ARBA00023163"/>
    </source>
</evidence>
<feature type="compositionally biased region" description="Low complexity" evidence="12">
    <location>
        <begin position="360"/>
        <end position="374"/>
    </location>
</feature>
<evidence type="ECO:0000256" key="2">
    <source>
        <dbReference type="ARBA" id="ARBA00004496"/>
    </source>
</evidence>
<name>A0AAW2ZGR6_9EUKA</name>
<reference evidence="15 16" key="1">
    <citation type="submission" date="2024-03" db="EMBL/GenBank/DDBJ databases">
        <title>The Acrasis kona genome and developmental transcriptomes reveal deep origins of eukaryotic multicellular pathways.</title>
        <authorList>
            <person name="Sheikh S."/>
            <person name="Fu C.-J."/>
            <person name="Brown M.W."/>
            <person name="Baldauf S.L."/>
        </authorList>
    </citation>
    <scope>NUCLEOTIDE SEQUENCE [LARGE SCALE GENOMIC DNA]</scope>
    <source>
        <strain evidence="15 16">ATCC MYA-3509</strain>
    </source>
</reference>